<keyword evidence="1" id="KW-1133">Transmembrane helix</keyword>
<dbReference type="OrthoDB" id="3242409at2759"/>
<feature type="domain" description="DUF6533" evidence="2">
    <location>
        <begin position="6"/>
        <end position="50"/>
    </location>
</feature>
<name>A0A5C3L4D2_COPMA</name>
<proteinExistence type="predicted"/>
<dbReference type="STRING" id="230819.A0A5C3L4D2"/>
<dbReference type="AlphaFoldDB" id="A0A5C3L4D2"/>
<feature type="transmembrane region" description="Helical" evidence="1">
    <location>
        <begin position="40"/>
        <end position="60"/>
    </location>
</feature>
<dbReference type="EMBL" id="ML210160">
    <property type="protein sequence ID" value="TFK27874.1"/>
    <property type="molecule type" value="Genomic_DNA"/>
</dbReference>
<protein>
    <recommendedName>
        <fullName evidence="2">DUF6533 domain-containing protein</fullName>
    </recommendedName>
</protein>
<keyword evidence="1" id="KW-0812">Transmembrane</keyword>
<organism evidence="3 4">
    <name type="scientific">Coprinopsis marcescibilis</name>
    <name type="common">Agaric fungus</name>
    <name type="synonym">Psathyrella marcescibilis</name>
    <dbReference type="NCBI Taxonomy" id="230819"/>
    <lineage>
        <taxon>Eukaryota</taxon>
        <taxon>Fungi</taxon>
        <taxon>Dikarya</taxon>
        <taxon>Basidiomycota</taxon>
        <taxon>Agaricomycotina</taxon>
        <taxon>Agaricomycetes</taxon>
        <taxon>Agaricomycetidae</taxon>
        <taxon>Agaricales</taxon>
        <taxon>Agaricineae</taxon>
        <taxon>Psathyrellaceae</taxon>
        <taxon>Coprinopsis</taxon>
    </lineage>
</organism>
<dbReference type="Proteomes" id="UP000307440">
    <property type="component" value="Unassembled WGS sequence"/>
</dbReference>
<evidence type="ECO:0000256" key="1">
    <source>
        <dbReference type="SAM" id="Phobius"/>
    </source>
</evidence>
<accession>A0A5C3L4D2</accession>
<feature type="non-terminal residue" evidence="3">
    <location>
        <position position="1"/>
    </location>
</feature>
<keyword evidence="1" id="KW-0472">Membrane</keyword>
<keyword evidence="4" id="KW-1185">Reference proteome</keyword>
<evidence type="ECO:0000259" key="2">
    <source>
        <dbReference type="Pfam" id="PF20151"/>
    </source>
</evidence>
<evidence type="ECO:0000313" key="3">
    <source>
        <dbReference type="EMBL" id="TFK27874.1"/>
    </source>
</evidence>
<evidence type="ECO:0000313" key="4">
    <source>
        <dbReference type="Proteomes" id="UP000307440"/>
    </source>
</evidence>
<dbReference type="InterPro" id="IPR045340">
    <property type="entry name" value="DUF6533"/>
</dbReference>
<reference evidence="3 4" key="1">
    <citation type="journal article" date="2019" name="Nat. Ecol. Evol.">
        <title>Megaphylogeny resolves global patterns of mushroom evolution.</title>
        <authorList>
            <person name="Varga T."/>
            <person name="Krizsan K."/>
            <person name="Foldi C."/>
            <person name="Dima B."/>
            <person name="Sanchez-Garcia M."/>
            <person name="Sanchez-Ramirez S."/>
            <person name="Szollosi G.J."/>
            <person name="Szarkandi J.G."/>
            <person name="Papp V."/>
            <person name="Albert L."/>
            <person name="Andreopoulos W."/>
            <person name="Angelini C."/>
            <person name="Antonin V."/>
            <person name="Barry K.W."/>
            <person name="Bougher N.L."/>
            <person name="Buchanan P."/>
            <person name="Buyck B."/>
            <person name="Bense V."/>
            <person name="Catcheside P."/>
            <person name="Chovatia M."/>
            <person name="Cooper J."/>
            <person name="Damon W."/>
            <person name="Desjardin D."/>
            <person name="Finy P."/>
            <person name="Geml J."/>
            <person name="Haridas S."/>
            <person name="Hughes K."/>
            <person name="Justo A."/>
            <person name="Karasinski D."/>
            <person name="Kautmanova I."/>
            <person name="Kiss B."/>
            <person name="Kocsube S."/>
            <person name="Kotiranta H."/>
            <person name="LaButti K.M."/>
            <person name="Lechner B.E."/>
            <person name="Liimatainen K."/>
            <person name="Lipzen A."/>
            <person name="Lukacs Z."/>
            <person name="Mihaltcheva S."/>
            <person name="Morgado L.N."/>
            <person name="Niskanen T."/>
            <person name="Noordeloos M.E."/>
            <person name="Ohm R.A."/>
            <person name="Ortiz-Santana B."/>
            <person name="Ovrebo C."/>
            <person name="Racz N."/>
            <person name="Riley R."/>
            <person name="Savchenko A."/>
            <person name="Shiryaev A."/>
            <person name="Soop K."/>
            <person name="Spirin V."/>
            <person name="Szebenyi C."/>
            <person name="Tomsovsky M."/>
            <person name="Tulloss R.E."/>
            <person name="Uehling J."/>
            <person name="Grigoriev I.V."/>
            <person name="Vagvolgyi C."/>
            <person name="Papp T."/>
            <person name="Martin F.M."/>
            <person name="Miettinen O."/>
            <person name="Hibbett D.S."/>
            <person name="Nagy L.G."/>
        </authorList>
    </citation>
    <scope>NUCLEOTIDE SEQUENCE [LARGE SCALE GENOMIC DNA]</scope>
    <source>
        <strain evidence="3 4">CBS 121175</strain>
    </source>
</reference>
<dbReference type="Pfam" id="PF20151">
    <property type="entry name" value="DUF6533"/>
    <property type="match status" value="1"/>
</dbReference>
<sequence length="126" mass="15217">RFLAFCIQYASLTLVYYDYFLTLPREIKFVWRRKFHVMTIVYFLCRYAIISNVVFAIGLYNKFHHMRVSPAFIRDFLESERDFASVIQSPSASRHLHHANQPGDQLRHGLHDFCMLQRSWKDWDPR</sequence>
<gene>
    <name evidence="3" type="ORF">FA15DRAFT_585473</name>
</gene>